<dbReference type="InterPro" id="IPR029058">
    <property type="entry name" value="AB_hydrolase_fold"/>
</dbReference>
<evidence type="ECO:0000313" key="2">
    <source>
        <dbReference type="EMBL" id="GGT96907.1"/>
    </source>
</evidence>
<dbReference type="Pfam" id="PF12697">
    <property type="entry name" value="Abhydrolase_6"/>
    <property type="match status" value="1"/>
</dbReference>
<reference evidence="2" key="2">
    <citation type="submission" date="2020-09" db="EMBL/GenBank/DDBJ databases">
        <authorList>
            <person name="Sun Q."/>
            <person name="Ohkuma M."/>
        </authorList>
    </citation>
    <scope>NUCLEOTIDE SEQUENCE</scope>
    <source>
        <strain evidence="2">JCM 4125</strain>
    </source>
</reference>
<sequence length="148" mass="15770">MHMRLASSTTETRCLDLLSAEREVINFDHRSTSFATGSAPVTMNELVQGSLAFIGSLGQTDIDVLGWSMGGIVALAAPELVHRLVVAGRFRRRCPRPARPAGACRPDHRQAEPEMHTTGTCSLAAPAMPLSAPTPCVTTTAPRPHSLA</sequence>
<evidence type="ECO:0000259" key="1">
    <source>
        <dbReference type="Pfam" id="PF12697"/>
    </source>
</evidence>
<evidence type="ECO:0000313" key="3">
    <source>
        <dbReference type="Proteomes" id="UP000646776"/>
    </source>
</evidence>
<reference evidence="2" key="1">
    <citation type="journal article" date="2014" name="Int. J. Syst. Evol. Microbiol.">
        <title>Complete genome sequence of Corynebacterium casei LMG S-19264T (=DSM 44701T), isolated from a smear-ripened cheese.</title>
        <authorList>
            <consortium name="US DOE Joint Genome Institute (JGI-PGF)"/>
            <person name="Walter F."/>
            <person name="Albersmeier A."/>
            <person name="Kalinowski J."/>
            <person name="Ruckert C."/>
        </authorList>
    </citation>
    <scope>NUCLEOTIDE SEQUENCE</scope>
    <source>
        <strain evidence="2">JCM 4125</strain>
    </source>
</reference>
<name>A0A918HQK1_9ACTN</name>
<dbReference type="GO" id="GO:0003824">
    <property type="term" value="F:catalytic activity"/>
    <property type="evidence" value="ECO:0007669"/>
    <property type="project" value="UniProtKB-ARBA"/>
</dbReference>
<dbReference type="EMBL" id="BMSA01000052">
    <property type="protein sequence ID" value="GGT96907.1"/>
    <property type="molecule type" value="Genomic_DNA"/>
</dbReference>
<feature type="domain" description="AB hydrolase-1" evidence="1">
    <location>
        <begin position="16"/>
        <end position="107"/>
    </location>
</feature>
<organism evidence="2 3">
    <name type="scientific">Streptomyces phaeofaciens</name>
    <dbReference type="NCBI Taxonomy" id="68254"/>
    <lineage>
        <taxon>Bacteria</taxon>
        <taxon>Bacillati</taxon>
        <taxon>Actinomycetota</taxon>
        <taxon>Actinomycetes</taxon>
        <taxon>Kitasatosporales</taxon>
        <taxon>Streptomycetaceae</taxon>
        <taxon>Streptomyces</taxon>
    </lineage>
</organism>
<proteinExistence type="predicted"/>
<dbReference type="InterPro" id="IPR000073">
    <property type="entry name" value="AB_hydrolase_1"/>
</dbReference>
<keyword evidence="3" id="KW-1185">Reference proteome</keyword>
<gene>
    <name evidence="2" type="ORF">GCM10010226_88060</name>
</gene>
<dbReference type="AlphaFoldDB" id="A0A918HQK1"/>
<protein>
    <recommendedName>
        <fullName evidence="1">AB hydrolase-1 domain-containing protein</fullName>
    </recommendedName>
</protein>
<accession>A0A918HQK1</accession>
<comment type="caution">
    <text evidence="2">The sequence shown here is derived from an EMBL/GenBank/DDBJ whole genome shotgun (WGS) entry which is preliminary data.</text>
</comment>
<dbReference type="SUPFAM" id="SSF53474">
    <property type="entry name" value="alpha/beta-Hydrolases"/>
    <property type="match status" value="1"/>
</dbReference>
<dbReference type="Proteomes" id="UP000646776">
    <property type="component" value="Unassembled WGS sequence"/>
</dbReference>
<dbReference type="Gene3D" id="3.40.50.1820">
    <property type="entry name" value="alpha/beta hydrolase"/>
    <property type="match status" value="1"/>
</dbReference>